<name>A0AAD7J428_9AGAR</name>
<feature type="region of interest" description="Disordered" evidence="2">
    <location>
        <begin position="72"/>
        <end position="99"/>
    </location>
</feature>
<dbReference type="EMBL" id="JARJLG010000063">
    <property type="protein sequence ID" value="KAJ7755680.1"/>
    <property type="molecule type" value="Genomic_DNA"/>
</dbReference>
<organism evidence="3 4">
    <name type="scientific">Mycena maculata</name>
    <dbReference type="NCBI Taxonomy" id="230809"/>
    <lineage>
        <taxon>Eukaryota</taxon>
        <taxon>Fungi</taxon>
        <taxon>Dikarya</taxon>
        <taxon>Basidiomycota</taxon>
        <taxon>Agaricomycotina</taxon>
        <taxon>Agaricomycetes</taxon>
        <taxon>Agaricomycetidae</taxon>
        <taxon>Agaricales</taxon>
        <taxon>Marasmiineae</taxon>
        <taxon>Mycenaceae</taxon>
        <taxon>Mycena</taxon>
    </lineage>
</organism>
<proteinExistence type="predicted"/>
<comment type="caution">
    <text evidence="3">The sequence shown here is derived from an EMBL/GenBank/DDBJ whole genome shotgun (WGS) entry which is preliminary data.</text>
</comment>
<keyword evidence="1" id="KW-0175">Coiled coil</keyword>
<accession>A0AAD7J428</accession>
<evidence type="ECO:0000313" key="4">
    <source>
        <dbReference type="Proteomes" id="UP001215280"/>
    </source>
</evidence>
<feature type="coiled-coil region" evidence="1">
    <location>
        <begin position="36"/>
        <end position="63"/>
    </location>
</feature>
<reference evidence="3" key="1">
    <citation type="submission" date="2023-03" db="EMBL/GenBank/DDBJ databases">
        <title>Massive genome expansion in bonnet fungi (Mycena s.s.) driven by repeated elements and novel gene families across ecological guilds.</title>
        <authorList>
            <consortium name="Lawrence Berkeley National Laboratory"/>
            <person name="Harder C.B."/>
            <person name="Miyauchi S."/>
            <person name="Viragh M."/>
            <person name="Kuo A."/>
            <person name="Thoen E."/>
            <person name="Andreopoulos B."/>
            <person name="Lu D."/>
            <person name="Skrede I."/>
            <person name="Drula E."/>
            <person name="Henrissat B."/>
            <person name="Morin E."/>
            <person name="Kohler A."/>
            <person name="Barry K."/>
            <person name="LaButti K."/>
            <person name="Morin E."/>
            <person name="Salamov A."/>
            <person name="Lipzen A."/>
            <person name="Mereny Z."/>
            <person name="Hegedus B."/>
            <person name="Baldrian P."/>
            <person name="Stursova M."/>
            <person name="Weitz H."/>
            <person name="Taylor A."/>
            <person name="Grigoriev I.V."/>
            <person name="Nagy L.G."/>
            <person name="Martin F."/>
            <person name="Kauserud H."/>
        </authorList>
    </citation>
    <scope>NUCLEOTIDE SEQUENCE</scope>
    <source>
        <strain evidence="3">CBHHK188m</strain>
    </source>
</reference>
<dbReference type="Proteomes" id="UP001215280">
    <property type="component" value="Unassembled WGS sequence"/>
</dbReference>
<feature type="compositionally biased region" description="Basic and acidic residues" evidence="2">
    <location>
        <begin position="77"/>
        <end position="99"/>
    </location>
</feature>
<sequence>MTSTNGTLPALKHLEKQIIKEAKVEASQVKHTLKDVDATEKAAVKAQKSVNKAEKQNHKLSKQEAAAAAALNKAAHHHDAVTTDLASSERDVKLKHQQDTKLHAELEAKKAHAEELLHTQKAHDDAREAKLQEVREAAAAKYSAR</sequence>
<dbReference type="AlphaFoldDB" id="A0AAD7J428"/>
<protein>
    <submittedName>
        <fullName evidence="3">Uncharacterized protein</fullName>
    </submittedName>
</protein>
<evidence type="ECO:0000256" key="2">
    <source>
        <dbReference type="SAM" id="MobiDB-lite"/>
    </source>
</evidence>
<gene>
    <name evidence="3" type="ORF">DFH07DRAFT_959315</name>
</gene>
<keyword evidence="4" id="KW-1185">Reference proteome</keyword>
<evidence type="ECO:0000313" key="3">
    <source>
        <dbReference type="EMBL" id="KAJ7755680.1"/>
    </source>
</evidence>
<evidence type="ECO:0000256" key="1">
    <source>
        <dbReference type="SAM" id="Coils"/>
    </source>
</evidence>